<keyword evidence="1" id="KW-0732">Signal</keyword>
<dbReference type="EMBL" id="BAABCV010000009">
    <property type="protein sequence ID" value="GAA4101051.1"/>
    <property type="molecule type" value="Genomic_DNA"/>
</dbReference>
<feature type="chain" id="PRO_5047279892" evidence="1">
    <location>
        <begin position="27"/>
        <end position="121"/>
    </location>
</feature>
<reference evidence="3" key="1">
    <citation type="journal article" date="2019" name="Int. J. Syst. Evol. Microbiol.">
        <title>The Global Catalogue of Microorganisms (GCM) 10K type strain sequencing project: providing services to taxonomists for standard genome sequencing and annotation.</title>
        <authorList>
            <consortium name="The Broad Institute Genomics Platform"/>
            <consortium name="The Broad Institute Genome Sequencing Center for Infectious Disease"/>
            <person name="Wu L."/>
            <person name="Ma J."/>
        </authorList>
    </citation>
    <scope>NUCLEOTIDE SEQUENCE [LARGE SCALE GENOMIC DNA]</scope>
    <source>
        <strain evidence="3">JCM 17085</strain>
    </source>
</reference>
<accession>A0ABP7X0P0</accession>
<evidence type="ECO:0000313" key="3">
    <source>
        <dbReference type="Proteomes" id="UP001500841"/>
    </source>
</evidence>
<protein>
    <submittedName>
        <fullName evidence="2">Uncharacterized protein</fullName>
    </submittedName>
</protein>
<dbReference type="Proteomes" id="UP001500841">
    <property type="component" value="Unassembled WGS sequence"/>
</dbReference>
<dbReference type="RefSeq" id="WP_345105501.1">
    <property type="nucleotide sequence ID" value="NZ_BAABCV010000009.1"/>
</dbReference>
<evidence type="ECO:0000256" key="1">
    <source>
        <dbReference type="SAM" id="SignalP"/>
    </source>
</evidence>
<gene>
    <name evidence="2" type="ORF">GCM10022392_27140</name>
</gene>
<feature type="signal peptide" evidence="1">
    <location>
        <begin position="1"/>
        <end position="26"/>
    </location>
</feature>
<sequence>MRFDTKHFLKLSILLLVCWAFFTGQAKPFASAYQHNHNTKISRVFRAYNLPANPLIKFNLAGNNQEAIRQLHKVNSPVYAAYLVPQNATACIRYFNFFSGYNDHRYTLQNADFLFPFHVFW</sequence>
<evidence type="ECO:0000313" key="2">
    <source>
        <dbReference type="EMBL" id="GAA4101051.1"/>
    </source>
</evidence>
<keyword evidence="3" id="KW-1185">Reference proteome</keyword>
<organism evidence="2 3">
    <name type="scientific">Mucilaginibacter panaciglaebae</name>
    <dbReference type="NCBI Taxonomy" id="502331"/>
    <lineage>
        <taxon>Bacteria</taxon>
        <taxon>Pseudomonadati</taxon>
        <taxon>Bacteroidota</taxon>
        <taxon>Sphingobacteriia</taxon>
        <taxon>Sphingobacteriales</taxon>
        <taxon>Sphingobacteriaceae</taxon>
        <taxon>Mucilaginibacter</taxon>
    </lineage>
</organism>
<comment type="caution">
    <text evidence="2">The sequence shown here is derived from an EMBL/GenBank/DDBJ whole genome shotgun (WGS) entry which is preliminary data.</text>
</comment>
<name>A0ABP7X0P0_9SPHI</name>
<proteinExistence type="predicted"/>